<evidence type="ECO:0000256" key="4">
    <source>
        <dbReference type="ARBA" id="ARBA00004637"/>
    </source>
</evidence>
<evidence type="ECO:0000256" key="18">
    <source>
        <dbReference type="ARBA" id="ARBA00038456"/>
    </source>
</evidence>
<gene>
    <name evidence="28" type="ORF">METZ01_LOCUS299565</name>
</gene>
<keyword evidence="6" id="KW-0963">Cytoplasm</keyword>
<evidence type="ECO:0000256" key="17">
    <source>
        <dbReference type="ARBA" id="ARBA00037002"/>
    </source>
</evidence>
<keyword evidence="5" id="KW-1003">Cell membrane</keyword>
<evidence type="ECO:0000256" key="11">
    <source>
        <dbReference type="ARBA" id="ARBA00022946"/>
    </source>
</evidence>
<evidence type="ECO:0000313" key="28">
    <source>
        <dbReference type="EMBL" id="SVC46711.1"/>
    </source>
</evidence>
<comment type="catalytic activity">
    <reaction evidence="24">
        <text>decanoyl-CoA + H2O = decanoate + CoA + H(+)</text>
        <dbReference type="Rhea" id="RHEA:40059"/>
        <dbReference type="ChEBI" id="CHEBI:15377"/>
        <dbReference type="ChEBI" id="CHEBI:15378"/>
        <dbReference type="ChEBI" id="CHEBI:27689"/>
        <dbReference type="ChEBI" id="CHEBI:57287"/>
        <dbReference type="ChEBI" id="CHEBI:61430"/>
    </reaction>
    <physiologicalReaction direction="left-to-right" evidence="24">
        <dbReference type="Rhea" id="RHEA:40060"/>
    </physiologicalReaction>
</comment>
<evidence type="ECO:0000256" key="8">
    <source>
        <dbReference type="ARBA" id="ARBA00022792"/>
    </source>
</evidence>
<evidence type="ECO:0000256" key="19">
    <source>
        <dbReference type="ARBA" id="ARBA00038848"/>
    </source>
</evidence>
<dbReference type="EMBL" id="UINC01092808">
    <property type="protein sequence ID" value="SVC46711.1"/>
    <property type="molecule type" value="Genomic_DNA"/>
</dbReference>
<dbReference type="GO" id="GO:0016787">
    <property type="term" value="F:hydrolase activity"/>
    <property type="evidence" value="ECO:0007669"/>
    <property type="project" value="UniProtKB-KW"/>
</dbReference>
<evidence type="ECO:0000256" key="12">
    <source>
        <dbReference type="ARBA" id="ARBA00023098"/>
    </source>
</evidence>
<evidence type="ECO:0000256" key="9">
    <source>
        <dbReference type="ARBA" id="ARBA00022801"/>
    </source>
</evidence>
<keyword evidence="8" id="KW-0999">Mitochondrion inner membrane</keyword>
<keyword evidence="14" id="KW-0472">Membrane</keyword>
<keyword evidence="9" id="KW-0378">Hydrolase</keyword>
<keyword evidence="15" id="KW-0966">Cell projection</keyword>
<comment type="catalytic activity">
    <reaction evidence="23">
        <text>hexadecanoyl-CoA + H2O = hexadecanoate + CoA + H(+)</text>
        <dbReference type="Rhea" id="RHEA:16645"/>
        <dbReference type="ChEBI" id="CHEBI:7896"/>
        <dbReference type="ChEBI" id="CHEBI:15377"/>
        <dbReference type="ChEBI" id="CHEBI:15378"/>
        <dbReference type="ChEBI" id="CHEBI:57287"/>
        <dbReference type="ChEBI" id="CHEBI:57379"/>
        <dbReference type="EC" id="3.1.2.2"/>
    </reaction>
    <physiologicalReaction direction="left-to-right" evidence="23">
        <dbReference type="Rhea" id="RHEA:16646"/>
    </physiologicalReaction>
</comment>
<dbReference type="EC" id="3.1.2.2" evidence="19"/>
<reference evidence="28" key="1">
    <citation type="submission" date="2018-05" db="EMBL/GenBank/DDBJ databases">
        <authorList>
            <person name="Lanie J.A."/>
            <person name="Ng W.-L."/>
            <person name="Kazmierczak K.M."/>
            <person name="Andrzejewski T.M."/>
            <person name="Davidsen T.M."/>
            <person name="Wayne K.J."/>
            <person name="Tettelin H."/>
            <person name="Glass J.I."/>
            <person name="Rusch D."/>
            <person name="Podicherti R."/>
            <person name="Tsui H.-C.T."/>
            <person name="Winkler M.E."/>
        </authorList>
    </citation>
    <scope>NUCLEOTIDE SEQUENCE</scope>
</reference>
<keyword evidence="11" id="KW-0809">Transit peptide</keyword>
<feature type="domain" description="Thioesterase" evidence="27">
    <location>
        <begin position="53"/>
        <end position="138"/>
    </location>
</feature>
<evidence type="ECO:0000256" key="22">
    <source>
        <dbReference type="ARBA" id="ARBA00047588"/>
    </source>
</evidence>
<evidence type="ECO:0000256" key="26">
    <source>
        <dbReference type="ARBA" id="ARBA00048180"/>
    </source>
</evidence>
<keyword evidence="12" id="KW-0443">Lipid metabolism</keyword>
<evidence type="ECO:0000256" key="15">
    <source>
        <dbReference type="ARBA" id="ARBA00023273"/>
    </source>
</evidence>
<comment type="catalytic activity">
    <reaction evidence="25">
        <text>dodecanoyl-CoA + H2O = dodecanoate + CoA + H(+)</text>
        <dbReference type="Rhea" id="RHEA:30135"/>
        <dbReference type="ChEBI" id="CHEBI:15377"/>
        <dbReference type="ChEBI" id="CHEBI:15378"/>
        <dbReference type="ChEBI" id="CHEBI:18262"/>
        <dbReference type="ChEBI" id="CHEBI:57287"/>
        <dbReference type="ChEBI" id="CHEBI:57375"/>
    </reaction>
    <physiologicalReaction direction="left-to-right" evidence="25">
        <dbReference type="Rhea" id="RHEA:30136"/>
    </physiologicalReaction>
</comment>
<dbReference type="Pfam" id="PF03061">
    <property type="entry name" value="4HBT"/>
    <property type="match status" value="1"/>
</dbReference>
<dbReference type="AlphaFoldDB" id="A0A382MHF8"/>
<evidence type="ECO:0000256" key="7">
    <source>
        <dbReference type="ARBA" id="ARBA00022703"/>
    </source>
</evidence>
<dbReference type="GO" id="GO:0005758">
    <property type="term" value="C:mitochondrial intermembrane space"/>
    <property type="evidence" value="ECO:0007669"/>
    <property type="project" value="UniProtKB-SubCell"/>
</dbReference>
<dbReference type="CDD" id="cd03443">
    <property type="entry name" value="PaaI_thioesterase"/>
    <property type="match status" value="1"/>
</dbReference>
<evidence type="ECO:0000256" key="13">
    <source>
        <dbReference type="ARBA" id="ARBA00023128"/>
    </source>
</evidence>
<evidence type="ECO:0000256" key="21">
    <source>
        <dbReference type="ARBA" id="ARBA00043210"/>
    </source>
</evidence>
<evidence type="ECO:0000256" key="24">
    <source>
        <dbReference type="ARBA" id="ARBA00047969"/>
    </source>
</evidence>
<dbReference type="SUPFAM" id="SSF54637">
    <property type="entry name" value="Thioesterase/thiol ester dehydrase-isomerase"/>
    <property type="match status" value="1"/>
</dbReference>
<dbReference type="PANTHER" id="PTHR12418:SF19">
    <property type="entry name" value="ACYL-COENZYME A THIOESTERASE THEM4"/>
    <property type="match status" value="1"/>
</dbReference>
<comment type="catalytic activity">
    <reaction evidence="16">
        <text>(5Z,8Z,11Z,14Z)-eicosatetraenoyl-CoA + H2O = (5Z,8Z,11Z,14Z)-eicosatetraenoate + CoA + H(+)</text>
        <dbReference type="Rhea" id="RHEA:40151"/>
        <dbReference type="ChEBI" id="CHEBI:15377"/>
        <dbReference type="ChEBI" id="CHEBI:15378"/>
        <dbReference type="ChEBI" id="CHEBI:32395"/>
        <dbReference type="ChEBI" id="CHEBI:57287"/>
        <dbReference type="ChEBI" id="CHEBI:57368"/>
    </reaction>
    <physiologicalReaction direction="left-to-right" evidence="16">
        <dbReference type="Rhea" id="RHEA:40152"/>
    </physiologicalReaction>
</comment>
<keyword evidence="13" id="KW-0496">Mitochondrion</keyword>
<sequence>MSKFFQDKLTGNMCYGCGASNKQGLQIKSFWDGNESVCVFKPKTHHSAMPPDIMNGGTIATLIDCHCICTSIADAYREEGRDIGEEPTIWYATGFLKVNYRKPTPIDGPVTIRAKIVERKPKTTLFVAELFSHKQVLTCDGEVLAVRVPDEWSNPKGVFGHSN</sequence>
<comment type="similarity">
    <text evidence="18">Belongs to the THEM4/THEM5 thioesterase family.</text>
</comment>
<evidence type="ECO:0000256" key="20">
    <source>
        <dbReference type="ARBA" id="ARBA00040123"/>
    </source>
</evidence>
<evidence type="ECO:0000256" key="3">
    <source>
        <dbReference type="ARBA" id="ARBA00004632"/>
    </source>
</evidence>
<evidence type="ECO:0000256" key="16">
    <source>
        <dbReference type="ARBA" id="ARBA00035852"/>
    </source>
</evidence>
<evidence type="ECO:0000256" key="5">
    <source>
        <dbReference type="ARBA" id="ARBA00022475"/>
    </source>
</evidence>
<name>A0A382MHF8_9ZZZZ</name>
<comment type="subcellular location">
    <subcellularLocation>
        <location evidence="3">Cell projection</location>
        <location evidence="3">Ruffle membrane</location>
    </subcellularLocation>
    <subcellularLocation>
        <location evidence="1">Cytoplasm</location>
    </subcellularLocation>
    <subcellularLocation>
        <location evidence="4">Mitochondrion inner membrane</location>
        <topology evidence="4">Peripheral membrane protein</topology>
    </subcellularLocation>
    <subcellularLocation>
        <location evidence="2">Mitochondrion intermembrane space</location>
    </subcellularLocation>
</comment>
<evidence type="ECO:0000256" key="6">
    <source>
        <dbReference type="ARBA" id="ARBA00022490"/>
    </source>
</evidence>
<dbReference type="Gene3D" id="3.10.129.10">
    <property type="entry name" value="Hotdog Thioesterase"/>
    <property type="match status" value="1"/>
</dbReference>
<proteinExistence type="inferred from homology"/>
<evidence type="ECO:0000256" key="10">
    <source>
        <dbReference type="ARBA" id="ARBA00022832"/>
    </source>
</evidence>
<evidence type="ECO:0000259" key="27">
    <source>
        <dbReference type="Pfam" id="PF03061"/>
    </source>
</evidence>
<dbReference type="InterPro" id="IPR052365">
    <property type="entry name" value="THEM4/THEM5_acyl-CoA_thioest"/>
</dbReference>
<dbReference type="GO" id="GO:0006915">
    <property type="term" value="P:apoptotic process"/>
    <property type="evidence" value="ECO:0007669"/>
    <property type="project" value="UniProtKB-KW"/>
</dbReference>
<protein>
    <recommendedName>
        <fullName evidence="20">Acyl-coenzyme A thioesterase THEM4</fullName>
        <ecNumber evidence="19">3.1.2.2</ecNumber>
    </recommendedName>
    <alternativeName>
        <fullName evidence="21">Thioesterase superfamily member 4</fullName>
    </alternativeName>
</protein>
<dbReference type="InterPro" id="IPR006683">
    <property type="entry name" value="Thioestr_dom"/>
</dbReference>
<accession>A0A382MHF8</accession>
<evidence type="ECO:0000256" key="1">
    <source>
        <dbReference type="ARBA" id="ARBA00004496"/>
    </source>
</evidence>
<evidence type="ECO:0000256" key="14">
    <source>
        <dbReference type="ARBA" id="ARBA00023136"/>
    </source>
</evidence>
<comment type="catalytic activity">
    <reaction evidence="26">
        <text>tetradecanoyl-CoA + H2O = tetradecanoate + CoA + H(+)</text>
        <dbReference type="Rhea" id="RHEA:40119"/>
        <dbReference type="ChEBI" id="CHEBI:15377"/>
        <dbReference type="ChEBI" id="CHEBI:15378"/>
        <dbReference type="ChEBI" id="CHEBI:30807"/>
        <dbReference type="ChEBI" id="CHEBI:57287"/>
        <dbReference type="ChEBI" id="CHEBI:57385"/>
    </reaction>
    <physiologicalReaction direction="left-to-right" evidence="26">
        <dbReference type="Rhea" id="RHEA:40120"/>
    </physiologicalReaction>
</comment>
<evidence type="ECO:0000256" key="25">
    <source>
        <dbReference type="ARBA" id="ARBA00048074"/>
    </source>
</evidence>
<evidence type="ECO:0000256" key="2">
    <source>
        <dbReference type="ARBA" id="ARBA00004569"/>
    </source>
</evidence>
<keyword evidence="10" id="KW-0276">Fatty acid metabolism</keyword>
<dbReference type="InterPro" id="IPR029069">
    <property type="entry name" value="HotDog_dom_sf"/>
</dbReference>
<comment type="catalytic activity">
    <reaction evidence="22">
        <text>octanoyl-CoA + H2O = octanoate + CoA + H(+)</text>
        <dbReference type="Rhea" id="RHEA:30143"/>
        <dbReference type="ChEBI" id="CHEBI:15377"/>
        <dbReference type="ChEBI" id="CHEBI:15378"/>
        <dbReference type="ChEBI" id="CHEBI:25646"/>
        <dbReference type="ChEBI" id="CHEBI:57287"/>
        <dbReference type="ChEBI" id="CHEBI:57386"/>
    </reaction>
    <physiologicalReaction direction="left-to-right" evidence="22">
        <dbReference type="Rhea" id="RHEA:30144"/>
    </physiologicalReaction>
</comment>
<dbReference type="GO" id="GO:0006631">
    <property type="term" value="P:fatty acid metabolic process"/>
    <property type="evidence" value="ECO:0007669"/>
    <property type="project" value="UniProtKB-KW"/>
</dbReference>
<organism evidence="28">
    <name type="scientific">marine metagenome</name>
    <dbReference type="NCBI Taxonomy" id="408172"/>
    <lineage>
        <taxon>unclassified sequences</taxon>
        <taxon>metagenomes</taxon>
        <taxon>ecological metagenomes</taxon>
    </lineage>
</organism>
<evidence type="ECO:0000256" key="23">
    <source>
        <dbReference type="ARBA" id="ARBA00047734"/>
    </source>
</evidence>
<comment type="catalytic activity">
    <reaction evidence="17">
        <text>(9Z)-octadecenoyl-CoA + H2O = (9Z)-octadecenoate + CoA + H(+)</text>
        <dbReference type="Rhea" id="RHEA:40139"/>
        <dbReference type="ChEBI" id="CHEBI:15377"/>
        <dbReference type="ChEBI" id="CHEBI:15378"/>
        <dbReference type="ChEBI" id="CHEBI:30823"/>
        <dbReference type="ChEBI" id="CHEBI:57287"/>
        <dbReference type="ChEBI" id="CHEBI:57387"/>
    </reaction>
    <physiologicalReaction direction="left-to-right" evidence="17">
        <dbReference type="Rhea" id="RHEA:40140"/>
    </physiologicalReaction>
</comment>
<dbReference type="GO" id="GO:0032587">
    <property type="term" value="C:ruffle membrane"/>
    <property type="evidence" value="ECO:0007669"/>
    <property type="project" value="UniProtKB-SubCell"/>
</dbReference>
<keyword evidence="7" id="KW-0053">Apoptosis</keyword>
<dbReference type="GO" id="GO:0005743">
    <property type="term" value="C:mitochondrial inner membrane"/>
    <property type="evidence" value="ECO:0007669"/>
    <property type="project" value="UniProtKB-SubCell"/>
</dbReference>
<dbReference type="PANTHER" id="PTHR12418">
    <property type="entry name" value="ACYL-COENZYME A THIOESTERASE THEM4"/>
    <property type="match status" value="1"/>
</dbReference>